<reference evidence="4" key="1">
    <citation type="journal article" date="2019" name="Int. J. Syst. Evol. Microbiol.">
        <title>The Global Catalogue of Microorganisms (GCM) 10K type strain sequencing project: providing services to taxonomists for standard genome sequencing and annotation.</title>
        <authorList>
            <consortium name="The Broad Institute Genomics Platform"/>
            <consortium name="The Broad Institute Genome Sequencing Center for Infectious Disease"/>
            <person name="Wu L."/>
            <person name="Ma J."/>
        </authorList>
    </citation>
    <scope>NUCLEOTIDE SEQUENCE [LARGE SCALE GENOMIC DNA]</scope>
    <source>
        <strain evidence="4">CCUG 39402</strain>
    </source>
</reference>
<keyword evidence="4" id="KW-1185">Reference proteome</keyword>
<dbReference type="InterPro" id="IPR036866">
    <property type="entry name" value="RibonucZ/Hydroxyglut_hydro"/>
</dbReference>
<dbReference type="Proteomes" id="UP001596270">
    <property type="component" value="Unassembled WGS sequence"/>
</dbReference>
<sequence>MNSNISTPPANSFASASDTREQKPQVRELAPGVYGYISDFDPNCGFIVGDDHVVLIDTRPTPRMARDFLADIRQVTDKPVKFIVLTHYHAVRVLGASAFSDAQAIIASQGTLDWVHERGQADFESEVGRFPRLFAGVEEIPGLTVPTITFEREMSLWVGKRELRLQCLGRGHSGGDTVVWLPDCRVLFSGDVVENRCGVYAGDAYIGDWANTLDAVRALAPEVLVPGRGAVLRGAAACAEAIDLTQDFLATLLASVKAGIDSQQGLRECFERAQAAMQPRFGDWPVFQHVLPFDVSRAYDELRGTVHPVVWTAERDRELWAILRGEKASATA</sequence>
<dbReference type="InterPro" id="IPR050855">
    <property type="entry name" value="NDM-1-like"/>
</dbReference>
<protein>
    <submittedName>
        <fullName evidence="3">MBL fold metallo-hydrolase</fullName>
    </submittedName>
</protein>
<dbReference type="RefSeq" id="WP_371438555.1">
    <property type="nucleotide sequence ID" value="NZ_JBHSRS010000018.1"/>
</dbReference>
<gene>
    <name evidence="3" type="ORF">ACFQND_11415</name>
</gene>
<dbReference type="SMART" id="SM00849">
    <property type="entry name" value="Lactamase_B"/>
    <property type="match status" value="1"/>
</dbReference>
<dbReference type="InterPro" id="IPR001279">
    <property type="entry name" value="Metallo-B-lactamas"/>
</dbReference>
<feature type="domain" description="Metallo-beta-lactamase" evidence="2">
    <location>
        <begin position="41"/>
        <end position="228"/>
    </location>
</feature>
<dbReference type="PANTHER" id="PTHR42951:SF20">
    <property type="entry name" value="BETA LACTAMASE"/>
    <property type="match status" value="1"/>
</dbReference>
<dbReference type="CDD" id="cd16282">
    <property type="entry name" value="metallo-hydrolase-like_MBL-fold"/>
    <property type="match status" value="1"/>
</dbReference>
<proteinExistence type="predicted"/>
<feature type="compositionally biased region" description="Polar residues" evidence="1">
    <location>
        <begin position="1"/>
        <end position="17"/>
    </location>
</feature>
<dbReference type="Pfam" id="PF00753">
    <property type="entry name" value="Lactamase_B"/>
    <property type="match status" value="1"/>
</dbReference>
<evidence type="ECO:0000313" key="4">
    <source>
        <dbReference type="Proteomes" id="UP001596270"/>
    </source>
</evidence>
<comment type="caution">
    <text evidence="3">The sequence shown here is derived from an EMBL/GenBank/DDBJ whole genome shotgun (WGS) entry which is preliminary data.</text>
</comment>
<organism evidence="3 4">
    <name type="scientific">Polaromonas aquatica</name>
    <dbReference type="NCBI Taxonomy" id="332657"/>
    <lineage>
        <taxon>Bacteria</taxon>
        <taxon>Pseudomonadati</taxon>
        <taxon>Pseudomonadota</taxon>
        <taxon>Betaproteobacteria</taxon>
        <taxon>Burkholderiales</taxon>
        <taxon>Comamonadaceae</taxon>
        <taxon>Polaromonas</taxon>
    </lineage>
</organism>
<dbReference type="Gene3D" id="3.60.15.10">
    <property type="entry name" value="Ribonuclease Z/Hydroxyacylglutathione hydrolase-like"/>
    <property type="match status" value="1"/>
</dbReference>
<dbReference type="SUPFAM" id="SSF56281">
    <property type="entry name" value="Metallo-hydrolase/oxidoreductase"/>
    <property type="match status" value="1"/>
</dbReference>
<evidence type="ECO:0000256" key="1">
    <source>
        <dbReference type="SAM" id="MobiDB-lite"/>
    </source>
</evidence>
<evidence type="ECO:0000313" key="3">
    <source>
        <dbReference type="EMBL" id="MFC6281842.1"/>
    </source>
</evidence>
<accession>A0ABW1TYG6</accession>
<dbReference type="PANTHER" id="PTHR42951">
    <property type="entry name" value="METALLO-BETA-LACTAMASE DOMAIN-CONTAINING"/>
    <property type="match status" value="1"/>
</dbReference>
<name>A0ABW1TYG6_9BURK</name>
<dbReference type="EMBL" id="JBHSRS010000018">
    <property type="protein sequence ID" value="MFC6281842.1"/>
    <property type="molecule type" value="Genomic_DNA"/>
</dbReference>
<feature type="region of interest" description="Disordered" evidence="1">
    <location>
        <begin position="1"/>
        <end position="25"/>
    </location>
</feature>
<evidence type="ECO:0000259" key="2">
    <source>
        <dbReference type="SMART" id="SM00849"/>
    </source>
</evidence>